<dbReference type="SMART" id="SM00895">
    <property type="entry name" value="FCD"/>
    <property type="match status" value="1"/>
</dbReference>
<reference evidence="5" key="2">
    <citation type="submission" date="2020-09" db="EMBL/GenBank/DDBJ databases">
        <authorList>
            <person name="Sun Q."/>
            <person name="Zhou Y."/>
        </authorList>
    </citation>
    <scope>NUCLEOTIDE SEQUENCE</scope>
    <source>
        <strain evidence="5">CGMCC 1.15762</strain>
    </source>
</reference>
<dbReference type="InterPro" id="IPR000524">
    <property type="entry name" value="Tscrpt_reg_HTH_GntR"/>
</dbReference>
<keyword evidence="2" id="KW-0238">DNA-binding</keyword>
<feature type="domain" description="HTH gntR-type" evidence="4">
    <location>
        <begin position="5"/>
        <end position="72"/>
    </location>
</feature>
<keyword evidence="6" id="KW-1185">Reference proteome</keyword>
<dbReference type="RefSeq" id="WP_188792207.1">
    <property type="nucleotide sequence ID" value="NZ_BMJV01000015.1"/>
</dbReference>
<keyword evidence="1" id="KW-0805">Transcription regulation</keyword>
<dbReference type="InterPro" id="IPR036388">
    <property type="entry name" value="WH-like_DNA-bd_sf"/>
</dbReference>
<dbReference type="SUPFAM" id="SSF46785">
    <property type="entry name" value="Winged helix' DNA-binding domain"/>
    <property type="match status" value="1"/>
</dbReference>
<name>A0A8J2ZPW7_9RHOB</name>
<dbReference type="InterPro" id="IPR011711">
    <property type="entry name" value="GntR_C"/>
</dbReference>
<comment type="caution">
    <text evidence="5">The sequence shown here is derived from an EMBL/GenBank/DDBJ whole genome shotgun (WGS) entry which is preliminary data.</text>
</comment>
<dbReference type="Proteomes" id="UP000617145">
    <property type="component" value="Unassembled WGS sequence"/>
</dbReference>
<dbReference type="GO" id="GO:0003700">
    <property type="term" value="F:DNA-binding transcription factor activity"/>
    <property type="evidence" value="ECO:0007669"/>
    <property type="project" value="InterPro"/>
</dbReference>
<evidence type="ECO:0000256" key="1">
    <source>
        <dbReference type="ARBA" id="ARBA00023015"/>
    </source>
</evidence>
<evidence type="ECO:0000313" key="6">
    <source>
        <dbReference type="Proteomes" id="UP000617145"/>
    </source>
</evidence>
<dbReference type="Gene3D" id="1.20.120.530">
    <property type="entry name" value="GntR ligand-binding domain-like"/>
    <property type="match status" value="1"/>
</dbReference>
<proteinExistence type="predicted"/>
<evidence type="ECO:0000313" key="5">
    <source>
        <dbReference type="EMBL" id="GGG87607.1"/>
    </source>
</evidence>
<dbReference type="SMART" id="SM00345">
    <property type="entry name" value="HTH_GNTR"/>
    <property type="match status" value="1"/>
</dbReference>
<organism evidence="5 6">
    <name type="scientific">Salipiger pallidus</name>
    <dbReference type="NCBI Taxonomy" id="1775170"/>
    <lineage>
        <taxon>Bacteria</taxon>
        <taxon>Pseudomonadati</taxon>
        <taxon>Pseudomonadota</taxon>
        <taxon>Alphaproteobacteria</taxon>
        <taxon>Rhodobacterales</taxon>
        <taxon>Roseobacteraceae</taxon>
        <taxon>Salipiger</taxon>
    </lineage>
</organism>
<dbReference type="Gene3D" id="1.10.10.10">
    <property type="entry name" value="Winged helix-like DNA-binding domain superfamily/Winged helix DNA-binding domain"/>
    <property type="match status" value="1"/>
</dbReference>
<dbReference type="PROSITE" id="PS50949">
    <property type="entry name" value="HTH_GNTR"/>
    <property type="match status" value="1"/>
</dbReference>
<dbReference type="PRINTS" id="PR00035">
    <property type="entry name" value="HTHGNTR"/>
</dbReference>
<evidence type="ECO:0000259" key="4">
    <source>
        <dbReference type="PROSITE" id="PS50949"/>
    </source>
</evidence>
<evidence type="ECO:0000256" key="2">
    <source>
        <dbReference type="ARBA" id="ARBA00023125"/>
    </source>
</evidence>
<keyword evidence="3" id="KW-0804">Transcription</keyword>
<dbReference type="EMBL" id="BMJV01000015">
    <property type="protein sequence ID" value="GGG87607.1"/>
    <property type="molecule type" value="Genomic_DNA"/>
</dbReference>
<dbReference type="PANTHER" id="PTHR43537">
    <property type="entry name" value="TRANSCRIPTIONAL REGULATOR, GNTR FAMILY"/>
    <property type="match status" value="1"/>
</dbReference>
<dbReference type="Pfam" id="PF00392">
    <property type="entry name" value="GntR"/>
    <property type="match status" value="1"/>
</dbReference>
<dbReference type="AlphaFoldDB" id="A0A8J2ZPW7"/>
<accession>A0A8J2ZPW7</accession>
<dbReference type="SUPFAM" id="SSF48008">
    <property type="entry name" value="GntR ligand-binding domain-like"/>
    <property type="match status" value="1"/>
</dbReference>
<dbReference type="CDD" id="cd07377">
    <property type="entry name" value="WHTH_GntR"/>
    <property type="match status" value="1"/>
</dbReference>
<protein>
    <submittedName>
        <fullName evidence="5">GntR family transcriptional regulator</fullName>
    </submittedName>
</protein>
<dbReference type="PANTHER" id="PTHR43537:SF24">
    <property type="entry name" value="GLUCONATE OPERON TRANSCRIPTIONAL REPRESSOR"/>
    <property type="match status" value="1"/>
</dbReference>
<dbReference type="GO" id="GO:0003677">
    <property type="term" value="F:DNA binding"/>
    <property type="evidence" value="ECO:0007669"/>
    <property type="project" value="UniProtKB-KW"/>
</dbReference>
<evidence type="ECO:0000256" key="3">
    <source>
        <dbReference type="ARBA" id="ARBA00023163"/>
    </source>
</evidence>
<dbReference type="InterPro" id="IPR036390">
    <property type="entry name" value="WH_DNA-bd_sf"/>
</dbReference>
<reference evidence="5" key="1">
    <citation type="journal article" date="2014" name="Int. J. Syst. Evol. Microbiol.">
        <title>Complete genome sequence of Corynebacterium casei LMG S-19264T (=DSM 44701T), isolated from a smear-ripened cheese.</title>
        <authorList>
            <consortium name="US DOE Joint Genome Institute (JGI-PGF)"/>
            <person name="Walter F."/>
            <person name="Albersmeier A."/>
            <person name="Kalinowski J."/>
            <person name="Ruckert C."/>
        </authorList>
    </citation>
    <scope>NUCLEOTIDE SEQUENCE</scope>
    <source>
        <strain evidence="5">CGMCC 1.15762</strain>
    </source>
</reference>
<dbReference type="InterPro" id="IPR008920">
    <property type="entry name" value="TF_FadR/GntR_C"/>
</dbReference>
<gene>
    <name evidence="5" type="primary">mdcY</name>
    <name evidence="5" type="ORF">GCM10011415_42740</name>
</gene>
<sequence>MPAFLGELLVFHLHVRDGIVSGALRWGEKLGESGLASELGVSRTPVREALRNLAADGYVELRLNAGAQVRRWDADEVNSSFEVRADIEGNAALRCAGRIGAHDLYELEGLCDAMEGATDAGERSCLNRTLHMRILRISGVAHAEKIVTQLSDLAVLTMTYQQFTGEDTARSDSDHRLLMRAFRLGDGALAQAVMRVHILSAAATLEEQRRGFRSAGVAGDHLDR</sequence>
<dbReference type="Pfam" id="PF07729">
    <property type="entry name" value="FCD"/>
    <property type="match status" value="1"/>
</dbReference>